<keyword evidence="1" id="KW-0479">Metal-binding</keyword>
<feature type="compositionally biased region" description="Low complexity" evidence="2">
    <location>
        <begin position="67"/>
        <end position="91"/>
    </location>
</feature>
<dbReference type="EMBL" id="KE504180">
    <property type="protein sequence ID" value="EPS97011.1"/>
    <property type="molecule type" value="Genomic_DNA"/>
</dbReference>
<evidence type="ECO:0000313" key="4">
    <source>
        <dbReference type="EMBL" id="EPS97011.1"/>
    </source>
</evidence>
<dbReference type="GO" id="GO:0008270">
    <property type="term" value="F:zinc ion binding"/>
    <property type="evidence" value="ECO:0007669"/>
    <property type="project" value="UniProtKB-KW"/>
</dbReference>
<dbReference type="HOGENOM" id="CLU_593171_0_0_1"/>
<evidence type="ECO:0000313" key="5">
    <source>
        <dbReference type="Proteomes" id="UP000015241"/>
    </source>
</evidence>
<feature type="region of interest" description="Disordered" evidence="2">
    <location>
        <begin position="41"/>
        <end position="107"/>
    </location>
</feature>
<keyword evidence="1" id="KW-0862">Zinc</keyword>
<feature type="compositionally biased region" description="Basic and acidic residues" evidence="2">
    <location>
        <begin position="318"/>
        <end position="333"/>
    </location>
</feature>
<feature type="domain" description="C2H2-type" evidence="3">
    <location>
        <begin position="5"/>
        <end position="34"/>
    </location>
</feature>
<name>S8DV23_FOMSC</name>
<evidence type="ECO:0000256" key="1">
    <source>
        <dbReference type="PROSITE-ProRule" id="PRU00042"/>
    </source>
</evidence>
<dbReference type="Proteomes" id="UP000015241">
    <property type="component" value="Unassembled WGS sequence"/>
</dbReference>
<accession>S8DV23</accession>
<feature type="compositionally biased region" description="Polar residues" evidence="2">
    <location>
        <begin position="41"/>
        <end position="66"/>
    </location>
</feature>
<protein>
    <recommendedName>
        <fullName evidence="3">C2H2-type domain-containing protein</fullName>
    </recommendedName>
</protein>
<dbReference type="OrthoDB" id="2795162at2759"/>
<dbReference type="AlphaFoldDB" id="S8DV23"/>
<proteinExistence type="predicted"/>
<evidence type="ECO:0000259" key="3">
    <source>
        <dbReference type="PROSITE" id="PS50157"/>
    </source>
</evidence>
<dbReference type="InParanoid" id="S8DV23"/>
<dbReference type="SMART" id="SM00355">
    <property type="entry name" value="ZnF_C2H2"/>
    <property type="match status" value="2"/>
</dbReference>
<dbReference type="PROSITE" id="PS00028">
    <property type="entry name" value="ZINC_FINGER_C2H2_1"/>
    <property type="match status" value="1"/>
</dbReference>
<reference evidence="4 5" key="1">
    <citation type="journal article" date="2012" name="Science">
        <title>The Paleozoic origin of enzymatic lignin decomposition reconstructed from 31 fungal genomes.</title>
        <authorList>
            <person name="Floudas D."/>
            <person name="Binder M."/>
            <person name="Riley R."/>
            <person name="Barry K."/>
            <person name="Blanchette R.A."/>
            <person name="Henrissat B."/>
            <person name="Martinez A.T."/>
            <person name="Otillar R."/>
            <person name="Spatafora J.W."/>
            <person name="Yadav J.S."/>
            <person name="Aerts A."/>
            <person name="Benoit I."/>
            <person name="Boyd A."/>
            <person name="Carlson A."/>
            <person name="Copeland A."/>
            <person name="Coutinho P.M."/>
            <person name="de Vries R.P."/>
            <person name="Ferreira P."/>
            <person name="Findley K."/>
            <person name="Foster B."/>
            <person name="Gaskell J."/>
            <person name="Glotzer D."/>
            <person name="Gorecki P."/>
            <person name="Heitman J."/>
            <person name="Hesse C."/>
            <person name="Hori C."/>
            <person name="Igarashi K."/>
            <person name="Jurgens J.A."/>
            <person name="Kallen N."/>
            <person name="Kersten P."/>
            <person name="Kohler A."/>
            <person name="Kuees U."/>
            <person name="Kumar T.K.A."/>
            <person name="Kuo A."/>
            <person name="LaButti K."/>
            <person name="Larrondo L.F."/>
            <person name="Lindquist E."/>
            <person name="Ling A."/>
            <person name="Lombard V."/>
            <person name="Lucas S."/>
            <person name="Lundell T."/>
            <person name="Martin R."/>
            <person name="McLaughlin D.J."/>
            <person name="Morgenstern I."/>
            <person name="Morin E."/>
            <person name="Murat C."/>
            <person name="Nagy L.G."/>
            <person name="Nolan M."/>
            <person name="Ohm R.A."/>
            <person name="Patyshakuliyeva A."/>
            <person name="Rokas A."/>
            <person name="Ruiz-Duenas F.J."/>
            <person name="Sabat G."/>
            <person name="Salamov A."/>
            <person name="Samejima M."/>
            <person name="Schmutz J."/>
            <person name="Slot J.C."/>
            <person name="St John F."/>
            <person name="Stenlid J."/>
            <person name="Sun H."/>
            <person name="Sun S."/>
            <person name="Syed K."/>
            <person name="Tsang A."/>
            <person name="Wiebenga A."/>
            <person name="Young D."/>
            <person name="Pisabarro A."/>
            <person name="Eastwood D.C."/>
            <person name="Martin F."/>
            <person name="Cullen D."/>
            <person name="Grigoriev I.V."/>
            <person name="Hibbett D.S."/>
        </authorList>
    </citation>
    <scope>NUCLEOTIDE SEQUENCE</scope>
    <source>
        <strain evidence="5">FP-58527</strain>
    </source>
</reference>
<organism evidence="4 5">
    <name type="scientific">Fomitopsis schrenkii</name>
    <name type="common">Brown rot fungus</name>
    <dbReference type="NCBI Taxonomy" id="2126942"/>
    <lineage>
        <taxon>Eukaryota</taxon>
        <taxon>Fungi</taxon>
        <taxon>Dikarya</taxon>
        <taxon>Basidiomycota</taxon>
        <taxon>Agaricomycotina</taxon>
        <taxon>Agaricomycetes</taxon>
        <taxon>Polyporales</taxon>
        <taxon>Fomitopsis</taxon>
    </lineage>
</organism>
<dbReference type="InterPro" id="IPR013087">
    <property type="entry name" value="Znf_C2H2_type"/>
</dbReference>
<keyword evidence="5" id="KW-1185">Reference proteome</keyword>
<sequence>MTGLYKCPACDEGFVSWNLLLHHASTLGHTAYTRLRGQQGVVSTRSEQKNHAYNQTNSNTSCSAQGATSTPAAAPEATPTATTTLPSSLAEPNPLGATQPLGTQHPPEVPRWSCSKCSLSFPLAIALDAHYRASLVHPRCGSCGKGYLDKGELSMVFCAAPLGGACLEPVRLRRLGEDRGSTRALQDFALSPNLSDLWDWAAQHQREAHAVAPQGGGVLAEDKVIGDVELVTVGTSKESSERASSSTLPAETVRAPVIPAMATGHSAKTIVLAAEVRNEARPDASLDASSSIRLEVKITPSETAEAGHPPRPPAEGTSHYDREVSTDSEEMDHLQDVPRESVHVAIQVDPQPVGQRPESVLSYVTDLELVSSDDQVATASASAQATSSFSTCSTKDMMTESDGMGLVGCLHPWSVYPLPKPVRVFQRVLRSASTKRHPATTSCAEYVRRSVVSLELGIDIV</sequence>
<evidence type="ECO:0000256" key="2">
    <source>
        <dbReference type="SAM" id="MobiDB-lite"/>
    </source>
</evidence>
<dbReference type="PROSITE" id="PS50157">
    <property type="entry name" value="ZINC_FINGER_C2H2_2"/>
    <property type="match status" value="1"/>
</dbReference>
<feature type="region of interest" description="Disordered" evidence="2">
    <location>
        <begin position="298"/>
        <end position="333"/>
    </location>
</feature>
<gene>
    <name evidence="4" type="ORF">FOMPIDRAFT_1052716</name>
</gene>
<keyword evidence="1" id="KW-0863">Zinc-finger</keyword>